<evidence type="ECO:0000313" key="1">
    <source>
        <dbReference type="EMBL" id="MBK1864857.1"/>
    </source>
</evidence>
<sequence>MNITRRLFAGMAVAGAAMIAGPAWAEDLTLEFVVWNYSLDTIQDNVRQFEAANPGIKVKVTDYTWPDYQDSLILRFRGNTQTDVIYGGQDWLPAWAAAGFVAPLEDIAPKGAVDDLKKDIAGFALSDMTYKGKLYGLPYYADTISFVYNKKILGDAGIAVPQTWEEVTAAAEKLKAGGMARPIVYEYNQELPNFFDAFVAQSYGRGAELFDAEQKAVFNDPQNGAFQQLEWLADAFKKELVQPETHESKIIPAMNTGKHAFTIVYNYVLAALNNKGDQPRAGEFALAPMPGQAHATLGFSKFYAVTAKTAADPKRAEAAWKFINFMAGKPYTVAKRWAGEKGLGFGQLPLFDDPAVIEPWAKWIDVPTLSKQVATAKAGTWTEWSAVWSAYFRPLLAKAMVGEASVADTMKDGAERWNTLREQFVKQ</sequence>
<gene>
    <name evidence="1" type="ORF">JHL16_00700</name>
</gene>
<reference evidence="1" key="1">
    <citation type="submission" date="2021-01" db="EMBL/GenBank/DDBJ databases">
        <authorList>
            <person name="Sun Q."/>
        </authorList>
    </citation>
    <scope>NUCLEOTIDE SEQUENCE</scope>
    <source>
        <strain evidence="1">YIM B02566</strain>
    </source>
</reference>
<protein>
    <submittedName>
        <fullName evidence="1">Sugar ABC transporter substrate-binding protein</fullName>
    </submittedName>
</protein>
<dbReference type="Proteomes" id="UP000616151">
    <property type="component" value="Unassembled WGS sequence"/>
</dbReference>
<dbReference type="EMBL" id="JAENHL010000003">
    <property type="protein sequence ID" value="MBK1864857.1"/>
    <property type="molecule type" value="Genomic_DNA"/>
</dbReference>
<name>A0ACC5QWX2_9HYPH</name>
<keyword evidence="2" id="KW-1185">Reference proteome</keyword>
<organism evidence="1 2">
    <name type="scientific">Taklimakanibacter albus</name>
    <dbReference type="NCBI Taxonomy" id="2800327"/>
    <lineage>
        <taxon>Bacteria</taxon>
        <taxon>Pseudomonadati</taxon>
        <taxon>Pseudomonadota</taxon>
        <taxon>Alphaproteobacteria</taxon>
        <taxon>Hyphomicrobiales</taxon>
        <taxon>Aestuariivirgaceae</taxon>
        <taxon>Taklimakanibacter</taxon>
    </lineage>
</organism>
<comment type="caution">
    <text evidence="1">The sequence shown here is derived from an EMBL/GenBank/DDBJ whole genome shotgun (WGS) entry which is preliminary data.</text>
</comment>
<accession>A0ACC5QWX2</accession>
<proteinExistence type="predicted"/>
<evidence type="ECO:0000313" key="2">
    <source>
        <dbReference type="Proteomes" id="UP000616151"/>
    </source>
</evidence>